<keyword evidence="7" id="KW-1185">Reference proteome</keyword>
<dbReference type="RefSeq" id="WP_377574012.1">
    <property type="nucleotide sequence ID" value="NZ_JBHTMP010000041.1"/>
</dbReference>
<evidence type="ECO:0000256" key="3">
    <source>
        <dbReference type="ARBA" id="ARBA00023163"/>
    </source>
</evidence>
<keyword evidence="3" id="KW-0804">Transcription</keyword>
<gene>
    <name evidence="6" type="ORF">ACFQ4H_23440</name>
</gene>
<sequence length="276" mass="29341">MSVRAAAPLSPPAQHQRQAIEHVVRAMRDRPGETRSLADLARLAYLSPFHFSRVFRSVTGAPPGRFLSATRMATAKRLLVDSDLSVTDICTGIGYSSLGTFTTQFGQQVGISPRLLRRLSTAHGHRTLAEFPEPDPPPDAPVPSGSVSGIVRARDGEDMLVFVGLFPGRIPLGQPAACANRLGSGPFRLVGVPRGRFQLLAYAYPRGATLRSALLGEPRTCLLVGAADRPVVVGSGPTPATVRLHLSPATMVDPPVVSGVPLLTLTRVTEVNHARA</sequence>
<dbReference type="PROSITE" id="PS00041">
    <property type="entry name" value="HTH_ARAC_FAMILY_1"/>
    <property type="match status" value="1"/>
</dbReference>
<reference evidence="7" key="1">
    <citation type="journal article" date="2019" name="Int. J. Syst. Evol. Microbiol.">
        <title>The Global Catalogue of Microorganisms (GCM) 10K type strain sequencing project: providing services to taxonomists for standard genome sequencing and annotation.</title>
        <authorList>
            <consortium name="The Broad Institute Genomics Platform"/>
            <consortium name="The Broad Institute Genome Sequencing Center for Infectious Disease"/>
            <person name="Wu L."/>
            <person name="Ma J."/>
        </authorList>
    </citation>
    <scope>NUCLEOTIDE SEQUENCE [LARGE SCALE GENOMIC DNA]</scope>
    <source>
        <strain evidence="7">JCM 31037</strain>
    </source>
</reference>
<dbReference type="PROSITE" id="PS01124">
    <property type="entry name" value="HTH_ARAC_FAMILY_2"/>
    <property type="match status" value="1"/>
</dbReference>
<evidence type="ECO:0000256" key="4">
    <source>
        <dbReference type="SAM" id="MobiDB-lite"/>
    </source>
</evidence>
<dbReference type="EMBL" id="JBHTMP010000041">
    <property type="protein sequence ID" value="MFD1324043.1"/>
    <property type="molecule type" value="Genomic_DNA"/>
</dbReference>
<dbReference type="SUPFAM" id="SSF46689">
    <property type="entry name" value="Homeodomain-like"/>
    <property type="match status" value="2"/>
</dbReference>
<protein>
    <submittedName>
        <fullName evidence="6">Helix-turn-helix transcriptional regulator</fullName>
    </submittedName>
</protein>
<proteinExistence type="predicted"/>
<dbReference type="InterPro" id="IPR009057">
    <property type="entry name" value="Homeodomain-like_sf"/>
</dbReference>
<feature type="domain" description="HTH araC/xylS-type" evidence="5">
    <location>
        <begin position="21"/>
        <end position="119"/>
    </location>
</feature>
<comment type="caution">
    <text evidence="6">The sequence shown here is derived from an EMBL/GenBank/DDBJ whole genome shotgun (WGS) entry which is preliminary data.</text>
</comment>
<dbReference type="InterPro" id="IPR018062">
    <property type="entry name" value="HTH_AraC-typ_CS"/>
</dbReference>
<evidence type="ECO:0000256" key="2">
    <source>
        <dbReference type="ARBA" id="ARBA00023125"/>
    </source>
</evidence>
<name>A0ABW3YJW8_9ACTN</name>
<dbReference type="PANTHER" id="PTHR46796">
    <property type="entry name" value="HTH-TYPE TRANSCRIPTIONAL ACTIVATOR RHAS-RELATED"/>
    <property type="match status" value="1"/>
</dbReference>
<evidence type="ECO:0000313" key="7">
    <source>
        <dbReference type="Proteomes" id="UP001597260"/>
    </source>
</evidence>
<keyword evidence="2" id="KW-0238">DNA-binding</keyword>
<evidence type="ECO:0000259" key="5">
    <source>
        <dbReference type="PROSITE" id="PS01124"/>
    </source>
</evidence>
<dbReference type="Pfam" id="PF12833">
    <property type="entry name" value="HTH_18"/>
    <property type="match status" value="1"/>
</dbReference>
<dbReference type="InterPro" id="IPR018060">
    <property type="entry name" value="HTH_AraC"/>
</dbReference>
<dbReference type="Gene3D" id="1.10.10.60">
    <property type="entry name" value="Homeodomain-like"/>
    <property type="match status" value="2"/>
</dbReference>
<organism evidence="6 7">
    <name type="scientific">Micromonospora sonneratiae</name>
    <dbReference type="NCBI Taxonomy" id="1184706"/>
    <lineage>
        <taxon>Bacteria</taxon>
        <taxon>Bacillati</taxon>
        <taxon>Actinomycetota</taxon>
        <taxon>Actinomycetes</taxon>
        <taxon>Micromonosporales</taxon>
        <taxon>Micromonosporaceae</taxon>
        <taxon>Micromonospora</taxon>
    </lineage>
</organism>
<keyword evidence="1" id="KW-0805">Transcription regulation</keyword>
<dbReference type="SMART" id="SM00342">
    <property type="entry name" value="HTH_ARAC"/>
    <property type="match status" value="1"/>
</dbReference>
<evidence type="ECO:0000256" key="1">
    <source>
        <dbReference type="ARBA" id="ARBA00023015"/>
    </source>
</evidence>
<dbReference type="InterPro" id="IPR050204">
    <property type="entry name" value="AraC_XylS_family_regulators"/>
</dbReference>
<accession>A0ABW3YJW8</accession>
<dbReference type="Proteomes" id="UP001597260">
    <property type="component" value="Unassembled WGS sequence"/>
</dbReference>
<feature type="region of interest" description="Disordered" evidence="4">
    <location>
        <begin position="127"/>
        <end position="148"/>
    </location>
</feature>
<evidence type="ECO:0000313" key="6">
    <source>
        <dbReference type="EMBL" id="MFD1324043.1"/>
    </source>
</evidence>